<feature type="compositionally biased region" description="Polar residues" evidence="1">
    <location>
        <begin position="1"/>
        <end position="16"/>
    </location>
</feature>
<accession>A0ABS4LFM2</accession>
<gene>
    <name evidence="2" type="ORF">J2Z77_006773</name>
</gene>
<dbReference type="EMBL" id="JAGGLQ010000020">
    <property type="protein sequence ID" value="MBP2040916.1"/>
    <property type="molecule type" value="Genomic_DNA"/>
</dbReference>
<dbReference type="Proteomes" id="UP001519310">
    <property type="component" value="Unassembled WGS sequence"/>
</dbReference>
<sequence>MPLLTIASTEWSSGSESWIPEEGRTDPTPLLPGTPPGNITMIVVASGYDLQLHVCPESPDHPHIELIQ</sequence>
<dbReference type="RefSeq" id="WP_189969419.1">
    <property type="nucleotide sequence ID" value="NZ_BMVL01000006.1"/>
</dbReference>
<reference evidence="2 3" key="1">
    <citation type="submission" date="2021-03" db="EMBL/GenBank/DDBJ databases">
        <title>Genomic Encyclopedia of Type Strains, Phase IV (KMG-IV): sequencing the most valuable type-strain genomes for metagenomic binning, comparative biology and taxonomic classification.</title>
        <authorList>
            <person name="Goeker M."/>
        </authorList>
    </citation>
    <scope>NUCLEOTIDE SEQUENCE [LARGE SCALE GENOMIC DNA]</scope>
    <source>
        <strain evidence="2 3">DSM 40526</strain>
    </source>
</reference>
<proteinExistence type="predicted"/>
<keyword evidence="3" id="KW-1185">Reference proteome</keyword>
<evidence type="ECO:0000313" key="3">
    <source>
        <dbReference type="Proteomes" id="UP001519310"/>
    </source>
</evidence>
<name>A0ABS4LFM2_STRAV</name>
<evidence type="ECO:0000313" key="2">
    <source>
        <dbReference type="EMBL" id="MBP2040916.1"/>
    </source>
</evidence>
<feature type="region of interest" description="Disordered" evidence="1">
    <location>
        <begin position="1"/>
        <end position="32"/>
    </location>
</feature>
<evidence type="ECO:0000256" key="1">
    <source>
        <dbReference type="SAM" id="MobiDB-lite"/>
    </source>
</evidence>
<organism evidence="2 3">
    <name type="scientific">Streptomyces avidinii</name>
    <dbReference type="NCBI Taxonomy" id="1895"/>
    <lineage>
        <taxon>Bacteria</taxon>
        <taxon>Bacillati</taxon>
        <taxon>Actinomycetota</taxon>
        <taxon>Actinomycetes</taxon>
        <taxon>Kitasatosporales</taxon>
        <taxon>Streptomycetaceae</taxon>
        <taxon>Streptomyces</taxon>
    </lineage>
</organism>
<comment type="caution">
    <text evidence="2">The sequence shown here is derived from an EMBL/GenBank/DDBJ whole genome shotgun (WGS) entry which is preliminary data.</text>
</comment>
<protein>
    <submittedName>
        <fullName evidence="2">Uncharacterized protein</fullName>
    </submittedName>
</protein>